<dbReference type="PANTHER" id="PTHR13038">
    <property type="entry name" value="APG9 AUTOPHAGY 9"/>
    <property type="match status" value="1"/>
</dbReference>
<feature type="transmembrane region" description="Helical" evidence="10">
    <location>
        <begin position="633"/>
        <end position="655"/>
    </location>
</feature>
<dbReference type="InterPro" id="IPR007241">
    <property type="entry name" value="Autophagy-rel_prot_9"/>
</dbReference>
<evidence type="ECO:0000256" key="5">
    <source>
        <dbReference type="ARBA" id="ARBA00022989"/>
    </source>
</evidence>
<keyword evidence="4 10" id="KW-0812">Transmembrane</keyword>
<evidence type="ECO:0000256" key="7">
    <source>
        <dbReference type="ARBA" id="ARBA00023055"/>
    </source>
</evidence>
<evidence type="ECO:0000256" key="3">
    <source>
        <dbReference type="ARBA" id="ARBA00022448"/>
    </source>
</evidence>
<keyword evidence="5 10" id="KW-1133">Transmembrane helix</keyword>
<comment type="subcellular location">
    <subcellularLocation>
        <location evidence="1">Preautophagosomal structure membrane</location>
        <topology evidence="1">Multi-pass membrane protein</topology>
    </subcellularLocation>
</comment>
<feature type="region of interest" description="Disordered" evidence="9">
    <location>
        <begin position="31"/>
        <end position="154"/>
    </location>
</feature>
<evidence type="ECO:0000313" key="12">
    <source>
        <dbReference type="Proteomes" id="UP001333110"/>
    </source>
</evidence>
<keyword evidence="3" id="KW-0813">Transport</keyword>
<gene>
    <name evidence="11" type="ORF">QYF61_001493</name>
</gene>
<dbReference type="PANTHER" id="PTHR13038:SF14">
    <property type="entry name" value="AUTOPHAGY-RELATED PROTEIN 9B"/>
    <property type="match status" value="1"/>
</dbReference>
<dbReference type="EMBL" id="JAUNZN010000002">
    <property type="protein sequence ID" value="KAK4825670.1"/>
    <property type="molecule type" value="Genomic_DNA"/>
</dbReference>
<dbReference type="AlphaFoldDB" id="A0AAN7P2V8"/>
<feature type="compositionally biased region" description="Low complexity" evidence="9">
    <location>
        <begin position="189"/>
        <end position="208"/>
    </location>
</feature>
<dbReference type="GO" id="GO:0005776">
    <property type="term" value="C:autophagosome"/>
    <property type="evidence" value="ECO:0007669"/>
    <property type="project" value="TreeGrafter"/>
</dbReference>
<feature type="compositionally biased region" description="Low complexity" evidence="9">
    <location>
        <begin position="1081"/>
        <end position="1092"/>
    </location>
</feature>
<feature type="compositionally biased region" description="Gly residues" evidence="9">
    <location>
        <begin position="31"/>
        <end position="42"/>
    </location>
</feature>
<feature type="transmembrane region" description="Helical" evidence="10">
    <location>
        <begin position="550"/>
        <end position="575"/>
    </location>
</feature>
<dbReference type="GO" id="GO:0034045">
    <property type="term" value="C:phagophore assembly site membrane"/>
    <property type="evidence" value="ECO:0007669"/>
    <property type="project" value="UniProtKB-SubCell"/>
</dbReference>
<proteinExistence type="inferred from homology"/>
<dbReference type="Pfam" id="PF04109">
    <property type="entry name" value="ATG9"/>
    <property type="match status" value="1"/>
</dbReference>
<evidence type="ECO:0000256" key="1">
    <source>
        <dbReference type="ARBA" id="ARBA00004511"/>
    </source>
</evidence>
<evidence type="ECO:0000256" key="9">
    <source>
        <dbReference type="SAM" id="MobiDB-lite"/>
    </source>
</evidence>
<keyword evidence="8 10" id="KW-0472">Membrane</keyword>
<keyword evidence="7" id="KW-0445">Lipid transport</keyword>
<accession>A0AAN7P2V8</accession>
<feature type="region of interest" description="Disordered" evidence="9">
    <location>
        <begin position="1069"/>
        <end position="1128"/>
    </location>
</feature>
<feature type="compositionally biased region" description="Pro residues" evidence="9">
    <location>
        <begin position="1099"/>
        <end position="1109"/>
    </location>
</feature>
<evidence type="ECO:0000256" key="6">
    <source>
        <dbReference type="ARBA" id="ARBA00023006"/>
    </source>
</evidence>
<evidence type="ECO:0000256" key="8">
    <source>
        <dbReference type="ARBA" id="ARBA00023136"/>
    </source>
</evidence>
<feature type="region of interest" description="Disordered" evidence="9">
    <location>
        <begin position="189"/>
        <end position="233"/>
    </location>
</feature>
<name>A0AAN7P2V8_MYCAM</name>
<reference evidence="11 12" key="1">
    <citation type="journal article" date="2023" name="J. Hered.">
        <title>Chromosome-level genome of the wood stork (Mycteria americana) provides insight into avian chromosome evolution.</title>
        <authorList>
            <person name="Flamio R. Jr."/>
            <person name="Ramstad K.M."/>
        </authorList>
    </citation>
    <scope>NUCLEOTIDE SEQUENCE [LARGE SCALE GENOMIC DNA]</scope>
    <source>
        <strain evidence="11">JAX WOST 10</strain>
    </source>
</reference>
<protein>
    <recommendedName>
        <fullName evidence="13">Autophagy-related protein 9</fullName>
    </recommendedName>
</protein>
<feature type="transmembrane region" description="Helical" evidence="10">
    <location>
        <begin position="389"/>
        <end position="409"/>
    </location>
</feature>
<evidence type="ECO:0000256" key="10">
    <source>
        <dbReference type="SAM" id="Phobius"/>
    </source>
</evidence>
<evidence type="ECO:0008006" key="13">
    <source>
        <dbReference type="Google" id="ProtNLM"/>
    </source>
</evidence>
<feature type="compositionally biased region" description="Basic residues" evidence="9">
    <location>
        <begin position="1070"/>
        <end position="1079"/>
    </location>
</feature>
<dbReference type="GO" id="GO:0034727">
    <property type="term" value="P:piecemeal microautophagy of the nucleus"/>
    <property type="evidence" value="ECO:0007669"/>
    <property type="project" value="TreeGrafter"/>
</dbReference>
<evidence type="ECO:0000256" key="4">
    <source>
        <dbReference type="ARBA" id="ARBA00022692"/>
    </source>
</evidence>
<keyword evidence="6" id="KW-0072">Autophagy</keyword>
<comment type="similarity">
    <text evidence="2">Belongs to the ATG9 family.</text>
</comment>
<dbReference type="GO" id="GO:0000422">
    <property type="term" value="P:autophagy of mitochondrion"/>
    <property type="evidence" value="ECO:0007669"/>
    <property type="project" value="TreeGrafter"/>
</dbReference>
<sequence>MGRVIHADGAPWGGGSMGTGVRGEGAPWGWGSVGRGLHGGRGPLQLDWGGQRSTARGADTGRSRGLCRAGQGSLPRGALAPRGGHGRALAVIQPVRRDGRRARRGPARGRDRGCGAGGQLRPPEFGARGPRCVTSPAFPAPGRGADSSARLGPAWHGIPVPHGWALAAPQPMGLGGGSVPAGHPRCQGPCRAGVPGPRRRVPTGVPGRRCGGRWRGRGSTGDWRTSRRTHPPARRSCWCTSPRGCKTPGTTSRTWIISSPRYPCRAPAWLLPSPARGQRCGGGVGGPRCRGGTGGSGTAGTCSLTHPQHLPLPPKEWLRLHDALRPLRAGFLFVVTFTTFLLCCVEYDVLFANRPLNHSHAGGAAPDRSKVTLPDAVLPAPQCAQRIRASGWIIFLLVMAAVFWLYRLVKVLCSLLSYWEIRTFYIKALNIPSEGLCNYSWQEVQARLISLQRRQQMCVHKRELTELDIYHRILRFKNYTVAMVNKSLLPVRFHLPLLGPVVFLTQGLKYNLELLLFWGPGSLFQNKWSLRPQCKRAGARRELARRLARAMVLLGLANLLLCPCVLVWQLLYAFFSYAEVIKREPGSLGARRWSLYGRHYLRHFNELNHELQARLSRGYKPATKYMNSFTSPLLTVLAKNVGFFAGSILAVLIVLTVYDEDVLTVQHILTAITVLGLVVTLARSFIPDEHTVWCPEQLLQRVLAHVHYMPDHWQGNASRSETRSEMAQLFQYKAVFILEELLSPILTPLILIFALPTRALDIVDFFRNFTVEVVGVGDICSFAQLDVRNHGNPQWLSAGQTEASVYQQAENGKTELSLMHFAITNPRWQPPPPSELFLSHLKEKVQQDAAAAPPARRILAEGPLGASLFSDDSAAAVSGPDGLLASVLARPILSASGLVSRDRRFAQPCSTASAAASVLASLASPLPGRARGPSADSPGCHSDRPLPEESLLLSESRLRSLSRSALLSEVASAEMSLHAIYLHEVRPPAPATRPPAPCPHVPLPTGLAWPWHWSPVPCPRSLVPGPRAFVPGPVPGWALRSLLRCVTPPSPPWACPGTPRLLPDRELGARHRGRRHHSHVPPSATPSGAGSSVQRWEPPTLPPPPPPRRPTVRQLAMTGGSDRCDGGL</sequence>
<feature type="compositionally biased region" description="Basic residues" evidence="9">
    <location>
        <begin position="98"/>
        <end position="107"/>
    </location>
</feature>
<comment type="caution">
    <text evidence="11">The sequence shown here is derived from an EMBL/GenBank/DDBJ whole genome shotgun (WGS) entry which is preliminary data.</text>
</comment>
<keyword evidence="12" id="KW-1185">Reference proteome</keyword>
<dbReference type="Proteomes" id="UP001333110">
    <property type="component" value="Unassembled WGS sequence"/>
</dbReference>
<organism evidence="11 12">
    <name type="scientific">Mycteria americana</name>
    <name type="common">Wood stork</name>
    <dbReference type="NCBI Taxonomy" id="33587"/>
    <lineage>
        <taxon>Eukaryota</taxon>
        <taxon>Metazoa</taxon>
        <taxon>Chordata</taxon>
        <taxon>Craniata</taxon>
        <taxon>Vertebrata</taxon>
        <taxon>Euteleostomi</taxon>
        <taxon>Archelosauria</taxon>
        <taxon>Archosauria</taxon>
        <taxon>Dinosauria</taxon>
        <taxon>Saurischia</taxon>
        <taxon>Theropoda</taxon>
        <taxon>Coelurosauria</taxon>
        <taxon>Aves</taxon>
        <taxon>Neognathae</taxon>
        <taxon>Neoaves</taxon>
        <taxon>Aequornithes</taxon>
        <taxon>Ciconiiformes</taxon>
        <taxon>Ciconiidae</taxon>
        <taxon>Mycteria</taxon>
    </lineage>
</organism>
<evidence type="ECO:0000256" key="2">
    <source>
        <dbReference type="ARBA" id="ARBA00006185"/>
    </source>
</evidence>
<feature type="region of interest" description="Disordered" evidence="9">
    <location>
        <begin position="927"/>
        <end position="947"/>
    </location>
</feature>
<evidence type="ECO:0000313" key="11">
    <source>
        <dbReference type="EMBL" id="KAK4825670.1"/>
    </source>
</evidence>
<dbReference type="GO" id="GO:0006869">
    <property type="term" value="P:lipid transport"/>
    <property type="evidence" value="ECO:0007669"/>
    <property type="project" value="UniProtKB-KW"/>
</dbReference>
<dbReference type="GO" id="GO:0061709">
    <property type="term" value="P:reticulophagy"/>
    <property type="evidence" value="ECO:0007669"/>
    <property type="project" value="TreeGrafter"/>
</dbReference>
<feature type="transmembrane region" description="Helical" evidence="10">
    <location>
        <begin position="667"/>
        <end position="686"/>
    </location>
</feature>
<dbReference type="GO" id="GO:0034497">
    <property type="term" value="P:protein localization to phagophore assembly site"/>
    <property type="evidence" value="ECO:0007669"/>
    <property type="project" value="TreeGrafter"/>
</dbReference>